<evidence type="ECO:0000256" key="4">
    <source>
        <dbReference type="ARBA" id="ARBA00022679"/>
    </source>
</evidence>
<evidence type="ECO:0000256" key="2">
    <source>
        <dbReference type="ARBA" id="ARBA00022605"/>
    </source>
</evidence>
<comment type="subcellular location">
    <subcellularLocation>
        <location evidence="8">Cytoplasm</location>
    </subcellularLocation>
</comment>
<dbReference type="CDD" id="cd21157">
    <property type="entry name" value="PUA_G5K"/>
    <property type="match status" value="1"/>
</dbReference>
<keyword evidence="3 8" id="KW-0641">Proline biosynthesis</keyword>
<dbReference type="PANTHER" id="PTHR43654">
    <property type="entry name" value="GLUTAMATE 5-KINASE"/>
    <property type="match status" value="1"/>
</dbReference>
<keyword evidence="6 8" id="KW-0418">Kinase</keyword>
<keyword evidence="5 8" id="KW-0547">Nucleotide-binding</keyword>
<dbReference type="InterPro" id="IPR019797">
    <property type="entry name" value="Glutamate_5-kinase_CS"/>
</dbReference>
<dbReference type="AlphaFoldDB" id="A0A7X9YI00"/>
<keyword evidence="4 8" id="KW-0808">Transferase</keyword>
<dbReference type="PIRSF" id="PIRSF000729">
    <property type="entry name" value="GK"/>
    <property type="match status" value="1"/>
</dbReference>
<keyword evidence="2 8" id="KW-0028">Amino-acid biosynthesis</keyword>
<dbReference type="InterPro" id="IPR001057">
    <property type="entry name" value="Glu/AcGlu_kinase"/>
</dbReference>
<dbReference type="Pfam" id="PF01472">
    <property type="entry name" value="PUA"/>
    <property type="match status" value="1"/>
</dbReference>
<dbReference type="InterPro" id="IPR005715">
    <property type="entry name" value="Glu_5kinase/COase_Synthase"/>
</dbReference>
<dbReference type="GO" id="GO:0004349">
    <property type="term" value="F:glutamate 5-kinase activity"/>
    <property type="evidence" value="ECO:0007669"/>
    <property type="project" value="UniProtKB-UniRule"/>
</dbReference>
<dbReference type="InterPro" id="IPR011529">
    <property type="entry name" value="Glu_5kinase"/>
</dbReference>
<dbReference type="InterPro" id="IPR002478">
    <property type="entry name" value="PUA"/>
</dbReference>
<dbReference type="InterPro" id="IPR015947">
    <property type="entry name" value="PUA-like_sf"/>
</dbReference>
<dbReference type="HAMAP" id="MF_00456">
    <property type="entry name" value="ProB"/>
    <property type="match status" value="1"/>
</dbReference>
<keyword evidence="11" id="KW-1185">Reference proteome</keyword>
<dbReference type="PRINTS" id="PR00474">
    <property type="entry name" value="GLU5KINASE"/>
</dbReference>
<evidence type="ECO:0000256" key="1">
    <source>
        <dbReference type="ARBA" id="ARBA00022490"/>
    </source>
</evidence>
<sequence>MTNDAKTMVVKIGSSTIVGEDGRIDRAFISNLARQAAELRRLGWNLVVVSSGAMACGYPILGFAAKPKGDLPSLQACASAGQCILSAAYDEEFHAHDILTSLVLLTRHDTARRSSYLHARDALLRLVELGVVPVVNENDTVSVAEIKFGDNDTLAALVSCLVSADMCVTLSDIDGLYTANPTLDPNARFIPRVDKIDASIIGSAGDSSTSVGTGGMITKIRASRILMTAGIESVICSGSEPDALVRIARGESVGTLFAPPVKRLDIAPRKLWIALGDQTHGSVTVDDGAAHALIDNGSSLLAVGIRGVQGPFAAGDILDVKDASGMVIARGIAEADSDTLELAAGRRQEDIESNRLLAQLAGKPAIHRDNLIVFA</sequence>
<protein>
    <recommendedName>
        <fullName evidence="8">Glutamate 5-kinase</fullName>
        <ecNumber evidence="8">2.7.2.11</ecNumber>
    </recommendedName>
    <alternativeName>
        <fullName evidence="8">Gamma-glutamyl kinase</fullName>
        <shortName evidence="8">GK</shortName>
    </alternativeName>
</protein>
<evidence type="ECO:0000256" key="5">
    <source>
        <dbReference type="ARBA" id="ARBA00022741"/>
    </source>
</evidence>
<dbReference type="EMBL" id="JABBCP010000002">
    <property type="protein sequence ID" value="NMF55384.1"/>
    <property type="molecule type" value="Genomic_DNA"/>
</dbReference>
<feature type="domain" description="PUA" evidence="9">
    <location>
        <begin position="281"/>
        <end position="366"/>
    </location>
</feature>
<dbReference type="PANTHER" id="PTHR43654:SF1">
    <property type="entry name" value="ISOPENTENYL PHOSPHATE KINASE"/>
    <property type="match status" value="1"/>
</dbReference>
<feature type="binding site" evidence="8">
    <location>
        <begin position="213"/>
        <end position="219"/>
    </location>
    <ligand>
        <name>ATP</name>
        <dbReference type="ChEBI" id="CHEBI:30616"/>
    </ligand>
</feature>
<evidence type="ECO:0000256" key="6">
    <source>
        <dbReference type="ARBA" id="ARBA00022777"/>
    </source>
</evidence>
<dbReference type="Gene3D" id="3.40.1160.10">
    <property type="entry name" value="Acetylglutamate kinase-like"/>
    <property type="match status" value="1"/>
</dbReference>
<organism evidence="10 11">
    <name type="scientific">Collinsella acetigenes</name>
    <dbReference type="NCBI Taxonomy" id="2713419"/>
    <lineage>
        <taxon>Bacteria</taxon>
        <taxon>Bacillati</taxon>
        <taxon>Actinomycetota</taxon>
        <taxon>Coriobacteriia</taxon>
        <taxon>Coriobacteriales</taxon>
        <taxon>Coriobacteriaceae</taxon>
        <taxon>Collinsella</taxon>
    </lineage>
</organism>
<feature type="binding site" evidence="8">
    <location>
        <position position="51"/>
    </location>
    <ligand>
        <name>substrate</name>
    </ligand>
</feature>
<dbReference type="SUPFAM" id="SSF88697">
    <property type="entry name" value="PUA domain-like"/>
    <property type="match status" value="1"/>
</dbReference>
<dbReference type="SUPFAM" id="SSF53633">
    <property type="entry name" value="Carbamate kinase-like"/>
    <property type="match status" value="1"/>
</dbReference>
<dbReference type="GO" id="GO:0005524">
    <property type="term" value="F:ATP binding"/>
    <property type="evidence" value="ECO:0007669"/>
    <property type="project" value="UniProtKB-KW"/>
</dbReference>
<feature type="binding site" evidence="8">
    <location>
        <position position="151"/>
    </location>
    <ligand>
        <name>substrate</name>
    </ligand>
</feature>
<feature type="binding site" evidence="8">
    <location>
        <position position="11"/>
    </location>
    <ligand>
        <name>ATP</name>
        <dbReference type="ChEBI" id="CHEBI:30616"/>
    </ligand>
</feature>
<dbReference type="InterPro" id="IPR001048">
    <property type="entry name" value="Asp/Glu/Uridylate_kinase"/>
</dbReference>
<evidence type="ECO:0000256" key="7">
    <source>
        <dbReference type="ARBA" id="ARBA00022840"/>
    </source>
</evidence>
<evidence type="ECO:0000259" key="9">
    <source>
        <dbReference type="SMART" id="SM00359"/>
    </source>
</evidence>
<comment type="function">
    <text evidence="8">Catalyzes the transfer of a phosphate group to glutamate to form L-glutamate 5-phosphate.</text>
</comment>
<gene>
    <name evidence="8 10" type="primary">proB</name>
    <name evidence="10" type="ORF">HF320_03435</name>
</gene>
<feature type="binding site" evidence="8">
    <location>
        <begin position="171"/>
        <end position="172"/>
    </location>
    <ligand>
        <name>ATP</name>
        <dbReference type="ChEBI" id="CHEBI:30616"/>
    </ligand>
</feature>
<dbReference type="PROSITE" id="PS50890">
    <property type="entry name" value="PUA"/>
    <property type="match status" value="1"/>
</dbReference>
<feature type="binding site" evidence="8">
    <location>
        <position position="139"/>
    </location>
    <ligand>
        <name>substrate</name>
    </ligand>
</feature>
<dbReference type="InterPro" id="IPR041739">
    <property type="entry name" value="G5K_ProB"/>
</dbReference>
<dbReference type="FunFam" id="3.40.1160.10:FF:000018">
    <property type="entry name" value="Glutamate 5-kinase"/>
    <property type="match status" value="1"/>
</dbReference>
<proteinExistence type="inferred from homology"/>
<evidence type="ECO:0000313" key="10">
    <source>
        <dbReference type="EMBL" id="NMF55384.1"/>
    </source>
</evidence>
<dbReference type="Proteomes" id="UP000546970">
    <property type="component" value="Unassembled WGS sequence"/>
</dbReference>
<comment type="pathway">
    <text evidence="8">Amino-acid biosynthesis; L-proline biosynthesis; L-glutamate 5-semialdehyde from L-glutamate: step 1/2.</text>
</comment>
<evidence type="ECO:0000256" key="3">
    <source>
        <dbReference type="ARBA" id="ARBA00022650"/>
    </source>
</evidence>
<dbReference type="SMART" id="SM00359">
    <property type="entry name" value="PUA"/>
    <property type="match status" value="1"/>
</dbReference>
<dbReference type="InterPro" id="IPR036393">
    <property type="entry name" value="AceGlu_kinase-like_sf"/>
</dbReference>
<dbReference type="UniPathway" id="UPA00098">
    <property type="reaction ID" value="UER00359"/>
</dbReference>
<dbReference type="GO" id="GO:0003723">
    <property type="term" value="F:RNA binding"/>
    <property type="evidence" value="ECO:0007669"/>
    <property type="project" value="InterPro"/>
</dbReference>
<dbReference type="GO" id="GO:0055129">
    <property type="term" value="P:L-proline biosynthetic process"/>
    <property type="evidence" value="ECO:0007669"/>
    <property type="project" value="UniProtKB-UniRule"/>
</dbReference>
<name>A0A7X9YI00_9ACTN</name>
<dbReference type="NCBIfam" id="TIGR01027">
    <property type="entry name" value="proB"/>
    <property type="match status" value="1"/>
</dbReference>
<dbReference type="InterPro" id="IPR036974">
    <property type="entry name" value="PUA_sf"/>
</dbReference>
<dbReference type="RefSeq" id="WP_169277075.1">
    <property type="nucleotide sequence ID" value="NZ_JABBCP010000002.1"/>
</dbReference>
<comment type="similarity">
    <text evidence="8">Belongs to the glutamate 5-kinase family.</text>
</comment>
<keyword evidence="7 8" id="KW-0067">ATP-binding</keyword>
<comment type="catalytic activity">
    <reaction evidence="8">
        <text>L-glutamate + ATP = L-glutamyl 5-phosphate + ADP</text>
        <dbReference type="Rhea" id="RHEA:14877"/>
        <dbReference type="ChEBI" id="CHEBI:29985"/>
        <dbReference type="ChEBI" id="CHEBI:30616"/>
        <dbReference type="ChEBI" id="CHEBI:58274"/>
        <dbReference type="ChEBI" id="CHEBI:456216"/>
        <dbReference type="EC" id="2.7.2.11"/>
    </reaction>
</comment>
<dbReference type="EC" id="2.7.2.11" evidence="8"/>
<evidence type="ECO:0000256" key="8">
    <source>
        <dbReference type="HAMAP-Rule" id="MF_00456"/>
    </source>
</evidence>
<dbReference type="Gene3D" id="2.30.130.10">
    <property type="entry name" value="PUA domain"/>
    <property type="match status" value="1"/>
</dbReference>
<reference evidence="10 11" key="1">
    <citation type="submission" date="2020-04" db="EMBL/GenBank/DDBJ databases">
        <title>Collinsella sp. KGMB02528 nov., an anaerobic actinobacterium isolated from human feces.</title>
        <authorList>
            <person name="Han K.-I."/>
            <person name="Eom M.K."/>
            <person name="Kim J.-S."/>
            <person name="Lee K.C."/>
            <person name="Suh M.K."/>
            <person name="Park S.-H."/>
            <person name="Lee J.H."/>
            <person name="Kang S.W."/>
            <person name="Park J.-E."/>
            <person name="Oh B.S."/>
            <person name="Yu S.Y."/>
            <person name="Choi S.-H."/>
            <person name="Lee D.H."/>
            <person name="Yoon H."/>
            <person name="Kim B.-Y."/>
            <person name="Lee J.H."/>
            <person name="Lee J.-S."/>
        </authorList>
    </citation>
    <scope>NUCLEOTIDE SEQUENCE [LARGE SCALE GENOMIC DNA]</scope>
    <source>
        <strain evidence="10 11">KGMB02528</strain>
    </source>
</reference>
<dbReference type="Pfam" id="PF00696">
    <property type="entry name" value="AA_kinase"/>
    <property type="match status" value="1"/>
</dbReference>
<comment type="caution">
    <text evidence="10">The sequence shown here is derived from an EMBL/GenBank/DDBJ whole genome shotgun (WGS) entry which is preliminary data.</text>
</comment>
<dbReference type="GO" id="GO:0005829">
    <property type="term" value="C:cytosol"/>
    <property type="evidence" value="ECO:0007669"/>
    <property type="project" value="TreeGrafter"/>
</dbReference>
<dbReference type="CDD" id="cd04242">
    <property type="entry name" value="AAK_G5K_ProB"/>
    <property type="match status" value="1"/>
</dbReference>
<accession>A0A7X9YI00</accession>
<evidence type="ECO:0000313" key="11">
    <source>
        <dbReference type="Proteomes" id="UP000546970"/>
    </source>
</evidence>
<keyword evidence="1 8" id="KW-0963">Cytoplasm</keyword>
<dbReference type="PROSITE" id="PS00902">
    <property type="entry name" value="GLUTAMATE_5_KINASE"/>
    <property type="match status" value="1"/>
</dbReference>